<dbReference type="InterPro" id="IPR008984">
    <property type="entry name" value="SMAD_FHA_dom_sf"/>
</dbReference>
<dbReference type="PANTHER" id="PTHR21712:SF29">
    <property type="entry name" value="PRE-RRNA-PROCESSING PROTEIN FHL1"/>
    <property type="match status" value="1"/>
</dbReference>
<keyword evidence="5" id="KW-1185">Reference proteome</keyword>
<keyword evidence="1" id="KW-0539">Nucleus</keyword>
<dbReference type="PROSITE" id="PS50006">
    <property type="entry name" value="FHA_DOMAIN"/>
    <property type="match status" value="1"/>
</dbReference>
<dbReference type="Gene3D" id="2.60.200.20">
    <property type="match status" value="1"/>
</dbReference>
<dbReference type="SUPFAM" id="SSF49879">
    <property type="entry name" value="SMAD/FHA domain"/>
    <property type="match status" value="1"/>
</dbReference>
<feature type="compositionally biased region" description="Low complexity" evidence="2">
    <location>
        <begin position="500"/>
        <end position="513"/>
    </location>
</feature>
<feature type="domain" description="FHA" evidence="3">
    <location>
        <begin position="33"/>
        <end position="92"/>
    </location>
</feature>
<organism evidence="4 5">
    <name type="scientific">Wallemia hederae</name>
    <dbReference type="NCBI Taxonomy" id="1540922"/>
    <lineage>
        <taxon>Eukaryota</taxon>
        <taxon>Fungi</taxon>
        <taxon>Dikarya</taxon>
        <taxon>Basidiomycota</taxon>
        <taxon>Wallemiomycotina</taxon>
        <taxon>Wallemiomycetes</taxon>
        <taxon>Wallemiales</taxon>
        <taxon>Wallemiaceae</taxon>
        <taxon>Wallemia</taxon>
    </lineage>
</organism>
<dbReference type="PANTHER" id="PTHR21712">
    <property type="entry name" value="PRE-RRNA-PROCESSING PROTEIN FHL1"/>
    <property type="match status" value="1"/>
</dbReference>
<evidence type="ECO:0000313" key="4">
    <source>
        <dbReference type="EMBL" id="TIA88463.1"/>
    </source>
</evidence>
<sequence>MAPKKAGFETIAAYAKLHFRQEHYSYYLQCLSVSIGRRCASSSSSAVPVDVDLGTSKSISRLHATINYDFERELFNLCVLSSNGLWVDGLWYGKGARIELGRRVKIQIATKVFWFVMPSEKDVVAAPAKVPKKAAGAAGTASATKQQQQQQGKNAAAAHSAKPPAQIPSNAAAHANNAIPTHPQATQHTVSNTLRPNVAYTTLISAELQDAGAKLSVAEICERLMLKYDWFAQNRDSGWQVSRECVYEGTQPINTTTQHVILLHLASGKQYHKMEDSATPLHTKWTTTSVFENSLANKTLSPRSIQLSIAANKTQSSGNNTGMVKAAKAMATQSTASVSSIAPDALVTLKIQSLKQPQMPITMNAAGTLLLHPDIFGGISKEQLQGLSITPFTNVLTFLHNTISSKAFERLSNGKGLGSGFAAIQQQQAKSSTSAARIQAQKRAEAEKERKRQAEEAAQLAQQQQNHINNLIAMLDAQGDTSADASVDAATNDETLELLNLLQQQQQQQLQQESAPSTSHAPAKRAGSASKSPKKKSRKG</sequence>
<dbReference type="Proteomes" id="UP000310189">
    <property type="component" value="Unassembled WGS sequence"/>
</dbReference>
<evidence type="ECO:0000256" key="1">
    <source>
        <dbReference type="ARBA" id="ARBA00023242"/>
    </source>
</evidence>
<dbReference type="GO" id="GO:0060962">
    <property type="term" value="P:regulation of ribosomal protein gene transcription by RNA polymerase II"/>
    <property type="evidence" value="ECO:0007669"/>
    <property type="project" value="InterPro"/>
</dbReference>
<feature type="region of interest" description="Disordered" evidence="2">
    <location>
        <begin position="500"/>
        <end position="540"/>
    </location>
</feature>
<evidence type="ECO:0000313" key="5">
    <source>
        <dbReference type="Proteomes" id="UP000310189"/>
    </source>
</evidence>
<feature type="compositionally biased region" description="Low complexity" evidence="2">
    <location>
        <begin position="432"/>
        <end position="441"/>
    </location>
</feature>
<comment type="caution">
    <text evidence="4">The sequence shown here is derived from an EMBL/GenBank/DDBJ whole genome shotgun (WGS) entry which is preliminary data.</text>
</comment>
<name>A0A4V4LT39_9BASI</name>
<feature type="region of interest" description="Disordered" evidence="2">
    <location>
        <begin position="432"/>
        <end position="455"/>
    </location>
</feature>
<accession>A0A4V4LT39</accession>
<protein>
    <recommendedName>
        <fullName evidence="3">FHA domain-containing protein</fullName>
    </recommendedName>
</protein>
<feature type="compositionally biased region" description="Low complexity" evidence="2">
    <location>
        <begin position="137"/>
        <end position="164"/>
    </location>
</feature>
<dbReference type="AlphaFoldDB" id="A0A4V4LT39"/>
<proteinExistence type="predicted"/>
<evidence type="ECO:0000259" key="3">
    <source>
        <dbReference type="PROSITE" id="PS50006"/>
    </source>
</evidence>
<dbReference type="GO" id="GO:0005634">
    <property type="term" value="C:nucleus"/>
    <property type="evidence" value="ECO:0007669"/>
    <property type="project" value="TreeGrafter"/>
</dbReference>
<reference evidence="4 5" key="1">
    <citation type="submission" date="2019-03" db="EMBL/GenBank/DDBJ databases">
        <title>Sequencing 23 genomes of Wallemia ichthyophaga.</title>
        <authorList>
            <person name="Gostincar C."/>
        </authorList>
    </citation>
    <scope>NUCLEOTIDE SEQUENCE [LARGE SCALE GENOMIC DNA]</scope>
    <source>
        <strain evidence="4 5">EXF-5753</strain>
    </source>
</reference>
<evidence type="ECO:0000256" key="2">
    <source>
        <dbReference type="SAM" id="MobiDB-lite"/>
    </source>
</evidence>
<dbReference type="Pfam" id="PF00498">
    <property type="entry name" value="FHA"/>
    <property type="match status" value="1"/>
</dbReference>
<gene>
    <name evidence="4" type="ORF">E3P99_02586</name>
</gene>
<dbReference type="EMBL" id="SPNW01000038">
    <property type="protein sequence ID" value="TIA88463.1"/>
    <property type="molecule type" value="Genomic_DNA"/>
</dbReference>
<dbReference type="InterPro" id="IPR000253">
    <property type="entry name" value="FHA_dom"/>
</dbReference>
<dbReference type="OrthoDB" id="5954824at2759"/>
<dbReference type="InterPro" id="IPR045178">
    <property type="entry name" value="Fhl1/FHA1"/>
</dbReference>
<feature type="region of interest" description="Disordered" evidence="2">
    <location>
        <begin position="137"/>
        <end position="168"/>
    </location>
</feature>
<dbReference type="GO" id="GO:0043565">
    <property type="term" value="F:sequence-specific DNA binding"/>
    <property type="evidence" value="ECO:0007669"/>
    <property type="project" value="TreeGrafter"/>
</dbReference>
<feature type="compositionally biased region" description="Basic and acidic residues" evidence="2">
    <location>
        <begin position="442"/>
        <end position="455"/>
    </location>
</feature>